<gene>
    <name evidence="2" type="ORF">A3G49_02370</name>
</gene>
<reference evidence="2 3" key="1">
    <citation type="journal article" date="2016" name="Nat. Commun.">
        <title>Thousands of microbial genomes shed light on interconnected biogeochemical processes in an aquifer system.</title>
        <authorList>
            <person name="Anantharaman K."/>
            <person name="Brown C.T."/>
            <person name="Hug L.A."/>
            <person name="Sharon I."/>
            <person name="Castelle C.J."/>
            <person name="Probst A.J."/>
            <person name="Thomas B.C."/>
            <person name="Singh A."/>
            <person name="Wilkins M.J."/>
            <person name="Karaoz U."/>
            <person name="Brodie E.L."/>
            <person name="Williams K.H."/>
            <person name="Hubbard S.S."/>
            <person name="Banfield J.F."/>
        </authorList>
    </citation>
    <scope>NUCLEOTIDE SEQUENCE [LARGE SCALE GENOMIC DNA]</scope>
</reference>
<dbReference type="SUPFAM" id="SSF81301">
    <property type="entry name" value="Nucleotidyltransferase"/>
    <property type="match status" value="1"/>
</dbReference>
<sequence>MRLEHYPVEKLKKEILESIGRHLDLSQYRVFFFGSRVAGKGTDRSDIDVGIEGKEPVPFIILEDIKEDFEKIPTLYKIDIVDFCRVAPKFRVVALQKVESL</sequence>
<protein>
    <recommendedName>
        <fullName evidence="1">Polymerase beta nucleotidyltransferase domain-containing protein</fullName>
    </recommendedName>
</protein>
<dbReference type="CDD" id="cd05403">
    <property type="entry name" value="NT_KNTase_like"/>
    <property type="match status" value="1"/>
</dbReference>
<dbReference type="EMBL" id="MHQY01000033">
    <property type="protein sequence ID" value="OHA13186.1"/>
    <property type="molecule type" value="Genomic_DNA"/>
</dbReference>
<feature type="domain" description="Polymerase beta nucleotidyltransferase" evidence="1">
    <location>
        <begin position="30"/>
        <end position="91"/>
    </location>
</feature>
<dbReference type="InterPro" id="IPR043519">
    <property type="entry name" value="NT_sf"/>
</dbReference>
<organism evidence="2 3">
    <name type="scientific">Candidatus Sungbacteria bacterium RIFCSPLOWO2_12_FULL_41_11</name>
    <dbReference type="NCBI Taxonomy" id="1802286"/>
    <lineage>
        <taxon>Bacteria</taxon>
        <taxon>Candidatus Sungiibacteriota</taxon>
    </lineage>
</organism>
<dbReference type="InterPro" id="IPR041633">
    <property type="entry name" value="Polbeta"/>
</dbReference>
<evidence type="ECO:0000259" key="1">
    <source>
        <dbReference type="Pfam" id="PF18765"/>
    </source>
</evidence>
<name>A0A1G2LNK1_9BACT</name>
<comment type="caution">
    <text evidence="2">The sequence shown here is derived from an EMBL/GenBank/DDBJ whole genome shotgun (WGS) entry which is preliminary data.</text>
</comment>
<evidence type="ECO:0000313" key="2">
    <source>
        <dbReference type="EMBL" id="OHA13186.1"/>
    </source>
</evidence>
<dbReference type="Pfam" id="PF18765">
    <property type="entry name" value="Polbeta"/>
    <property type="match status" value="1"/>
</dbReference>
<accession>A0A1G2LNK1</accession>
<evidence type="ECO:0000313" key="3">
    <source>
        <dbReference type="Proteomes" id="UP000177171"/>
    </source>
</evidence>
<proteinExistence type="predicted"/>
<dbReference type="Proteomes" id="UP000177171">
    <property type="component" value="Unassembled WGS sequence"/>
</dbReference>
<dbReference type="Gene3D" id="3.30.460.10">
    <property type="entry name" value="Beta Polymerase, domain 2"/>
    <property type="match status" value="1"/>
</dbReference>
<dbReference type="AlphaFoldDB" id="A0A1G2LNK1"/>